<sequence length="116" mass="12640">MGSVFIGPSVAYVSFHGHFNLCLLVMRLRLGKWLNSNVNTGQGVSLLINEESLGRYSSTSKIKAKNFQARMKGSSFSRGSESRNQKNLSDFSSRISSTRLLDKGVCGVISGHGRAI</sequence>
<reference evidence="1 2" key="1">
    <citation type="submission" date="2019-07" db="EMBL/GenBank/DDBJ databases">
        <authorList>
            <person name="Jastrzebski P J."/>
            <person name="Paukszto L."/>
            <person name="Jastrzebski P J."/>
        </authorList>
    </citation>
    <scope>NUCLEOTIDE SEQUENCE [LARGE SCALE GENOMIC DNA]</scope>
    <source>
        <strain evidence="1 2">WMS-il1</strain>
    </source>
</reference>
<dbReference type="AlphaFoldDB" id="A0A564YBL7"/>
<proteinExistence type="predicted"/>
<dbReference type="Proteomes" id="UP000321570">
    <property type="component" value="Unassembled WGS sequence"/>
</dbReference>
<keyword evidence="2" id="KW-1185">Reference proteome</keyword>
<gene>
    <name evidence="1" type="ORF">WMSIL1_LOCUS4881</name>
</gene>
<dbReference type="EMBL" id="CABIJS010000144">
    <property type="protein sequence ID" value="VUZ44675.1"/>
    <property type="molecule type" value="Genomic_DNA"/>
</dbReference>
<organism evidence="1 2">
    <name type="scientific">Hymenolepis diminuta</name>
    <name type="common">Rat tapeworm</name>
    <dbReference type="NCBI Taxonomy" id="6216"/>
    <lineage>
        <taxon>Eukaryota</taxon>
        <taxon>Metazoa</taxon>
        <taxon>Spiralia</taxon>
        <taxon>Lophotrochozoa</taxon>
        <taxon>Platyhelminthes</taxon>
        <taxon>Cestoda</taxon>
        <taxon>Eucestoda</taxon>
        <taxon>Cyclophyllidea</taxon>
        <taxon>Hymenolepididae</taxon>
        <taxon>Hymenolepis</taxon>
    </lineage>
</organism>
<evidence type="ECO:0000313" key="1">
    <source>
        <dbReference type="EMBL" id="VUZ44675.1"/>
    </source>
</evidence>
<evidence type="ECO:0000313" key="2">
    <source>
        <dbReference type="Proteomes" id="UP000321570"/>
    </source>
</evidence>
<name>A0A564YBL7_HYMDI</name>
<protein>
    <submittedName>
        <fullName evidence="1">Uncharacterized protein</fullName>
    </submittedName>
</protein>
<accession>A0A564YBL7</accession>